<evidence type="ECO:0000313" key="2">
    <source>
        <dbReference type="EMBL" id="MFD1675317.1"/>
    </source>
</evidence>
<dbReference type="Proteomes" id="UP001597079">
    <property type="component" value="Unassembled WGS sequence"/>
</dbReference>
<dbReference type="Pfam" id="PF08592">
    <property type="entry name" value="Anthrone_oxy"/>
    <property type="match status" value="1"/>
</dbReference>
<reference evidence="3" key="1">
    <citation type="journal article" date="2019" name="Int. J. Syst. Evol. Microbiol.">
        <title>The Global Catalogue of Microorganisms (GCM) 10K type strain sequencing project: providing services to taxonomists for standard genome sequencing and annotation.</title>
        <authorList>
            <consortium name="The Broad Institute Genomics Platform"/>
            <consortium name="The Broad Institute Genome Sequencing Center for Infectious Disease"/>
            <person name="Wu L."/>
            <person name="Ma J."/>
        </authorList>
    </citation>
    <scope>NUCLEOTIDE SEQUENCE [LARGE SCALE GENOMIC DNA]</scope>
    <source>
        <strain evidence="3">CGMCC 1.12286</strain>
    </source>
</reference>
<proteinExistence type="predicted"/>
<dbReference type="InterPro" id="IPR013901">
    <property type="entry name" value="Anthrone_oxy"/>
</dbReference>
<dbReference type="RefSeq" id="WP_377943191.1">
    <property type="nucleotide sequence ID" value="NZ_JBHUCX010000028.1"/>
</dbReference>
<keyword evidence="1" id="KW-0812">Transmembrane</keyword>
<evidence type="ECO:0000313" key="3">
    <source>
        <dbReference type="Proteomes" id="UP001597079"/>
    </source>
</evidence>
<keyword evidence="1" id="KW-0472">Membrane</keyword>
<sequence>MAVQNSDLSRQSSGFPKTLTFIGILCASLTLGLTLTHVLEIPGKRQLNGAEWLTVQRTFYGGFAIVGAICEILGLIICVVSVLLIIKHRRALIVYLTASLCFLGTLLSYWFGNRPINAKVASWTPATLPPDWATYRNHWDDAHAISAVFSAIAFVVLLVYVIYQKR</sequence>
<evidence type="ECO:0000256" key="1">
    <source>
        <dbReference type="SAM" id="Phobius"/>
    </source>
</evidence>
<feature type="transmembrane region" description="Helical" evidence="1">
    <location>
        <begin position="59"/>
        <end position="85"/>
    </location>
</feature>
<feature type="transmembrane region" description="Helical" evidence="1">
    <location>
        <begin position="142"/>
        <end position="163"/>
    </location>
</feature>
<feature type="transmembrane region" description="Helical" evidence="1">
    <location>
        <begin position="21"/>
        <end position="39"/>
    </location>
</feature>
<keyword evidence="1" id="KW-1133">Transmembrane helix</keyword>
<keyword evidence="3" id="KW-1185">Reference proteome</keyword>
<feature type="transmembrane region" description="Helical" evidence="1">
    <location>
        <begin position="92"/>
        <end position="111"/>
    </location>
</feature>
<dbReference type="EMBL" id="JBHUCX010000028">
    <property type="protein sequence ID" value="MFD1675317.1"/>
    <property type="molecule type" value="Genomic_DNA"/>
</dbReference>
<protein>
    <submittedName>
        <fullName evidence="2">DUF1772 domain-containing protein</fullName>
    </submittedName>
</protein>
<name>A0ABW4JG68_9BACL</name>
<comment type="caution">
    <text evidence="2">The sequence shown here is derived from an EMBL/GenBank/DDBJ whole genome shotgun (WGS) entry which is preliminary data.</text>
</comment>
<accession>A0ABW4JG68</accession>
<gene>
    <name evidence="2" type="ORF">ACFSB2_11480</name>
</gene>
<organism evidence="2 3">
    <name type="scientific">Alicyclobacillus fodiniaquatilis</name>
    <dbReference type="NCBI Taxonomy" id="1661150"/>
    <lineage>
        <taxon>Bacteria</taxon>
        <taxon>Bacillati</taxon>
        <taxon>Bacillota</taxon>
        <taxon>Bacilli</taxon>
        <taxon>Bacillales</taxon>
        <taxon>Alicyclobacillaceae</taxon>
        <taxon>Alicyclobacillus</taxon>
    </lineage>
</organism>